<feature type="compositionally biased region" description="Basic and acidic residues" evidence="1">
    <location>
        <begin position="56"/>
        <end position="69"/>
    </location>
</feature>
<evidence type="ECO:0000313" key="2">
    <source>
        <dbReference type="EMBL" id="KAF6809253.1"/>
    </source>
</evidence>
<evidence type="ECO:0000313" key="3">
    <source>
        <dbReference type="Proteomes" id="UP000652219"/>
    </source>
</evidence>
<dbReference type="Proteomes" id="UP000652219">
    <property type="component" value="Unassembled WGS sequence"/>
</dbReference>
<protein>
    <submittedName>
        <fullName evidence="2">Uncharacterized protein</fullName>
    </submittedName>
</protein>
<reference evidence="2 3" key="1">
    <citation type="journal article" date="2020" name="Phytopathology">
        <title>Genome Sequence Resources of Colletotrichum truncatum, C. plurivorum, C. musicola, and C. sojae: Four Species Pathogenic to Soybean (Glycine max).</title>
        <authorList>
            <person name="Rogerio F."/>
            <person name="Boufleur T.R."/>
            <person name="Ciampi-Guillardi M."/>
            <person name="Sukno S.A."/>
            <person name="Thon M.R."/>
            <person name="Massola Junior N.S."/>
            <person name="Baroncelli R."/>
        </authorList>
    </citation>
    <scope>NUCLEOTIDE SEQUENCE [LARGE SCALE GENOMIC DNA]</scope>
    <source>
        <strain evidence="2 3">LFN0009</strain>
    </source>
</reference>
<sequence>MKAAAYDGPRRPSDGFHNRAAVPWTDVPMLPSGPRGKSSLGGPDRRQTNGDVSHLPSHDAQEKDLTVMW</sequence>
<organism evidence="2 3">
    <name type="scientific">Colletotrichum sojae</name>
    <dbReference type="NCBI Taxonomy" id="2175907"/>
    <lineage>
        <taxon>Eukaryota</taxon>
        <taxon>Fungi</taxon>
        <taxon>Dikarya</taxon>
        <taxon>Ascomycota</taxon>
        <taxon>Pezizomycotina</taxon>
        <taxon>Sordariomycetes</taxon>
        <taxon>Hypocreomycetidae</taxon>
        <taxon>Glomerellales</taxon>
        <taxon>Glomerellaceae</taxon>
        <taxon>Colletotrichum</taxon>
        <taxon>Colletotrichum orchidearum species complex</taxon>
    </lineage>
</organism>
<accession>A0A8H6MUY0</accession>
<dbReference type="AlphaFoldDB" id="A0A8H6MUY0"/>
<gene>
    <name evidence="2" type="ORF">CSOJ01_07036</name>
</gene>
<evidence type="ECO:0000256" key="1">
    <source>
        <dbReference type="SAM" id="MobiDB-lite"/>
    </source>
</evidence>
<comment type="caution">
    <text evidence="2">The sequence shown here is derived from an EMBL/GenBank/DDBJ whole genome shotgun (WGS) entry which is preliminary data.</text>
</comment>
<name>A0A8H6MUY0_9PEZI</name>
<dbReference type="EMBL" id="WIGN01000104">
    <property type="protein sequence ID" value="KAF6809253.1"/>
    <property type="molecule type" value="Genomic_DNA"/>
</dbReference>
<feature type="compositionally biased region" description="Basic and acidic residues" evidence="1">
    <location>
        <begin position="8"/>
        <end position="17"/>
    </location>
</feature>
<keyword evidence="3" id="KW-1185">Reference proteome</keyword>
<proteinExistence type="predicted"/>
<feature type="region of interest" description="Disordered" evidence="1">
    <location>
        <begin position="1"/>
        <end position="69"/>
    </location>
</feature>